<feature type="domain" description="HipA-like C-terminal" evidence="4">
    <location>
        <begin position="143"/>
        <end position="236"/>
    </location>
</feature>
<protein>
    <recommendedName>
        <fullName evidence="4">HipA-like C-terminal domain-containing protein</fullName>
    </recommendedName>
</protein>
<name>D6LFL9_9FUSO</name>
<dbReference type="AlphaFoldDB" id="D6LFL9"/>
<proteinExistence type="predicted"/>
<feature type="region of interest" description="Disordered" evidence="3">
    <location>
        <begin position="440"/>
        <end position="471"/>
    </location>
</feature>
<keyword evidence="2" id="KW-0418">Kinase</keyword>
<evidence type="ECO:0000259" key="4">
    <source>
        <dbReference type="Pfam" id="PF07804"/>
    </source>
</evidence>
<evidence type="ECO:0000256" key="3">
    <source>
        <dbReference type="SAM" id="MobiDB-lite"/>
    </source>
</evidence>
<keyword evidence="1" id="KW-0808">Transferase</keyword>
<dbReference type="GO" id="GO:0016301">
    <property type="term" value="F:kinase activity"/>
    <property type="evidence" value="ECO:0007669"/>
    <property type="project" value="UniProtKB-KW"/>
</dbReference>
<dbReference type="EMBL" id="GG770381">
    <property type="protein sequence ID" value="EFG28954.2"/>
    <property type="molecule type" value="Genomic_DNA"/>
</dbReference>
<dbReference type="Pfam" id="PF07804">
    <property type="entry name" value="HipA_C"/>
    <property type="match status" value="1"/>
</dbReference>
<organism evidence="5 6">
    <name type="scientific">Fusobacterium periodonticum 1_1_41FAA</name>
    <dbReference type="NCBI Taxonomy" id="469621"/>
    <lineage>
        <taxon>Bacteria</taxon>
        <taxon>Fusobacteriati</taxon>
        <taxon>Fusobacteriota</taxon>
        <taxon>Fusobacteriia</taxon>
        <taxon>Fusobacteriales</taxon>
        <taxon>Fusobacteriaceae</taxon>
        <taxon>Fusobacterium</taxon>
    </lineage>
</organism>
<dbReference type="InterPro" id="IPR012893">
    <property type="entry name" value="HipA-like_C"/>
</dbReference>
<evidence type="ECO:0000256" key="1">
    <source>
        <dbReference type="ARBA" id="ARBA00022679"/>
    </source>
</evidence>
<dbReference type="RefSeq" id="WP_008820513.1">
    <property type="nucleotide sequence ID" value="NZ_GG770381.1"/>
</dbReference>
<accession>D6LFL9</accession>
<dbReference type="CDD" id="cd17792">
    <property type="entry name" value="CtkA"/>
    <property type="match status" value="1"/>
</dbReference>
<evidence type="ECO:0000313" key="5">
    <source>
        <dbReference type="EMBL" id="EFG28954.2"/>
    </source>
</evidence>
<dbReference type="Gene3D" id="3.30.200.120">
    <property type="match status" value="1"/>
</dbReference>
<evidence type="ECO:0000313" key="6">
    <source>
        <dbReference type="Proteomes" id="UP000003964"/>
    </source>
</evidence>
<dbReference type="Proteomes" id="UP000003964">
    <property type="component" value="Unassembled WGS sequence"/>
</dbReference>
<dbReference type="Gene3D" id="1.10.1070.20">
    <property type="match status" value="1"/>
</dbReference>
<gene>
    <name evidence="5" type="ORF">HMPREF0400_00516</name>
</gene>
<evidence type="ECO:0000256" key="2">
    <source>
        <dbReference type="ARBA" id="ARBA00022777"/>
    </source>
</evidence>
<reference evidence="5 6" key="1">
    <citation type="submission" date="2010-03" db="EMBL/GenBank/DDBJ databases">
        <title>The Genome Sequence of Fusobacterium sp. 1_1_41FAA.</title>
        <authorList>
            <consortium name="The Broad Institute Genome Sequencing Platform"/>
            <person name="Ward D."/>
            <person name="Earl A."/>
            <person name="Feldgarden M."/>
            <person name="Gevers D."/>
            <person name="Young S.K."/>
            <person name="Zeng Q."/>
            <person name="Koehrsen M."/>
            <person name="Alvarado L."/>
            <person name="Berlin A."/>
            <person name="Borenstein D."/>
            <person name="Chapman S."/>
            <person name="Chen Z."/>
            <person name="Engels R."/>
            <person name="Freedman E."/>
            <person name="Gellesch M."/>
            <person name="Goldberg J."/>
            <person name="Griggs A."/>
            <person name="Gujja S."/>
            <person name="Heilman E."/>
            <person name="Heiman D."/>
            <person name="Hepburn T."/>
            <person name="Howarth C."/>
            <person name="Jen D."/>
            <person name="Larson L."/>
            <person name="Mehta T."/>
            <person name="Park D."/>
            <person name="Pearson M."/>
            <person name="Richards J."/>
            <person name="Roberts A."/>
            <person name="Saif S."/>
            <person name="Shea T."/>
            <person name="Shenoy N."/>
            <person name="Sisk P."/>
            <person name="Stolte C."/>
            <person name="Sykes S."/>
            <person name="Walk T."/>
            <person name="White J."/>
            <person name="Yandava C."/>
            <person name="Strauss J.C."/>
            <person name="Ambrose C.E."/>
            <person name="Allen-Vercoe E."/>
            <person name="Haas B."/>
            <person name="Henn M.R."/>
            <person name="Nusbaum C."/>
            <person name="Birren B."/>
        </authorList>
    </citation>
    <scope>NUCLEOTIDE SEQUENCE [LARGE SCALE GENOMIC DNA]</scope>
    <source>
        <strain evidence="5 6">1_1_41FAA</strain>
    </source>
</reference>
<sequence>MKLNRNKLKILEKDLGFSLVNFSECKSSFKDYGRSSMRIESKNINDELYLIKVMEREVANHYRDNKNPKSTYVNSIYSEYISCNIGKMLELNIQEVILGYKTHNQANKSLSPILTPCVACKDFCKKEERLIPFDVIFTGISEDEKINYNKNNIYDVLEVIKKQKFVNSDSLKEHFLDMFVFDSFIGNFDRHGKNWGIIENTSTNEYRIAPIFDCGSSLHPKTDRYRIKKYAKAFKESNNNIREKAFGTPVSYFKDENGKKLNYYEFLINDDFDCNCNIAKSILKIVPKIVRLNEDSVIDNLINSLKVAIGEERAYVITNELKFKVEEMLMPTLEISKELLNKEIDEFILKDYSEFNQYNNKEKREFLSEIKNILEMQKLLIENNSNNFDTKDLYQRVDEFLESKNTKDMKAVLSYLEKNNFPINYTDHFKEKFRLEIEKSSENKEKTYNPKKTKEDEKVEKKKEFDISDKF</sequence>